<comment type="caution">
    <text evidence="1">The sequence shown here is derived from an EMBL/GenBank/DDBJ whole genome shotgun (WGS) entry which is preliminary data.</text>
</comment>
<keyword evidence="1" id="KW-0347">Helicase</keyword>
<evidence type="ECO:0000313" key="1">
    <source>
        <dbReference type="EMBL" id="EQD44416.1"/>
    </source>
</evidence>
<sequence length="126" mass="13868">MRLRQVCCDARLCAEALPPGHILPDETPKLDALVALLTKALDEGRTILVFSQFAEMVRLISDRLSREGIQHASMTGQTIGSQTIEDRILVAQQAKKQLAHSLLDDGTLIADERKLSDLMDLFSAPT</sequence>
<name>T0Z8V3_9ZZZZ</name>
<organism evidence="1">
    <name type="scientific">mine drainage metagenome</name>
    <dbReference type="NCBI Taxonomy" id="410659"/>
    <lineage>
        <taxon>unclassified sequences</taxon>
        <taxon>metagenomes</taxon>
        <taxon>ecological metagenomes</taxon>
    </lineage>
</organism>
<dbReference type="InterPro" id="IPR027417">
    <property type="entry name" value="P-loop_NTPase"/>
</dbReference>
<protein>
    <submittedName>
        <fullName evidence="1">SNF2-related:helicase</fullName>
    </submittedName>
</protein>
<dbReference type="SUPFAM" id="SSF52540">
    <property type="entry name" value="P-loop containing nucleoside triphosphate hydrolases"/>
    <property type="match status" value="1"/>
</dbReference>
<keyword evidence="1" id="KW-0547">Nucleotide-binding</keyword>
<reference evidence="1" key="1">
    <citation type="submission" date="2013-08" db="EMBL/GenBank/DDBJ databases">
        <authorList>
            <person name="Mendez C."/>
            <person name="Richter M."/>
            <person name="Ferrer M."/>
            <person name="Sanchez J."/>
        </authorList>
    </citation>
    <scope>NUCLEOTIDE SEQUENCE</scope>
</reference>
<dbReference type="AlphaFoldDB" id="T0Z8V3"/>
<gene>
    <name evidence="1" type="ORF">B1A_15110</name>
</gene>
<accession>T0Z8V3</accession>
<reference evidence="1" key="2">
    <citation type="journal article" date="2014" name="ISME J.">
        <title>Microbial stratification in low pH oxic and suboxic macroscopic growths along an acid mine drainage.</title>
        <authorList>
            <person name="Mendez-Garcia C."/>
            <person name="Mesa V."/>
            <person name="Sprenger R.R."/>
            <person name="Richter M."/>
            <person name="Diez M.S."/>
            <person name="Solano J."/>
            <person name="Bargiela R."/>
            <person name="Golyshina O.V."/>
            <person name="Manteca A."/>
            <person name="Ramos J.L."/>
            <person name="Gallego J.R."/>
            <person name="Llorente I."/>
            <person name="Martins Dos Santos V.A."/>
            <person name="Jensen O.N."/>
            <person name="Pelaez A.I."/>
            <person name="Sanchez J."/>
            <person name="Ferrer M."/>
        </authorList>
    </citation>
    <scope>NUCLEOTIDE SEQUENCE</scope>
</reference>
<keyword evidence="1" id="KW-0067">ATP-binding</keyword>
<dbReference type="GO" id="GO:0004386">
    <property type="term" value="F:helicase activity"/>
    <property type="evidence" value="ECO:0007669"/>
    <property type="project" value="UniProtKB-KW"/>
</dbReference>
<proteinExistence type="predicted"/>
<keyword evidence="1" id="KW-0378">Hydrolase</keyword>
<dbReference type="Gene3D" id="3.40.50.300">
    <property type="entry name" value="P-loop containing nucleotide triphosphate hydrolases"/>
    <property type="match status" value="1"/>
</dbReference>
<dbReference type="EMBL" id="AUZX01011086">
    <property type="protein sequence ID" value="EQD44416.1"/>
    <property type="molecule type" value="Genomic_DNA"/>
</dbReference>